<organism evidence="1 2">
    <name type="scientific">Hermanssonia centrifuga</name>
    <dbReference type="NCBI Taxonomy" id="98765"/>
    <lineage>
        <taxon>Eukaryota</taxon>
        <taxon>Fungi</taxon>
        <taxon>Dikarya</taxon>
        <taxon>Basidiomycota</taxon>
        <taxon>Agaricomycotina</taxon>
        <taxon>Agaricomycetes</taxon>
        <taxon>Polyporales</taxon>
        <taxon>Meruliaceae</taxon>
        <taxon>Hermanssonia</taxon>
    </lineage>
</organism>
<keyword evidence="2" id="KW-1185">Reference proteome</keyword>
<reference evidence="1 2" key="1">
    <citation type="submission" date="2018-02" db="EMBL/GenBank/DDBJ databases">
        <title>Genome sequence of the basidiomycete white-rot fungus Phlebia centrifuga.</title>
        <authorList>
            <person name="Granchi Z."/>
            <person name="Peng M."/>
            <person name="de Vries R.P."/>
            <person name="Hilden K."/>
            <person name="Makela M.R."/>
            <person name="Grigoriev I."/>
            <person name="Riley R."/>
        </authorList>
    </citation>
    <scope>NUCLEOTIDE SEQUENCE [LARGE SCALE GENOMIC DNA]</scope>
    <source>
        <strain evidence="1 2">FBCC195</strain>
    </source>
</reference>
<comment type="caution">
    <text evidence="1">The sequence shown here is derived from an EMBL/GenBank/DDBJ whole genome shotgun (WGS) entry which is preliminary data.</text>
</comment>
<proteinExistence type="predicted"/>
<dbReference type="Proteomes" id="UP000186601">
    <property type="component" value="Unassembled WGS sequence"/>
</dbReference>
<dbReference type="AlphaFoldDB" id="A0A2R6NVB2"/>
<gene>
    <name evidence="1" type="ORF">PHLCEN_2v7901</name>
</gene>
<accession>A0A2R6NVB2</accession>
<sequence>MLPFTPPTPDDDPSLFQCQCPLTLEERSRSYQVSFRGYRIFPPSTAGFLSLQEPAGHCAPAKLTYEIRLWPTQPGDPDPIHFASGKDLTLVPPMDSNPEAGHSARESASCKLHVHYLARLRGNSDGTDCQALEVSAKGEPNELATGKYMSSNSHFN</sequence>
<dbReference type="EMBL" id="MLYV02000794">
    <property type="protein sequence ID" value="PSR77470.1"/>
    <property type="molecule type" value="Genomic_DNA"/>
</dbReference>
<protein>
    <submittedName>
        <fullName evidence="1">Uncharacterized protein</fullName>
    </submittedName>
</protein>
<evidence type="ECO:0000313" key="1">
    <source>
        <dbReference type="EMBL" id="PSR77470.1"/>
    </source>
</evidence>
<name>A0A2R6NVB2_9APHY</name>
<evidence type="ECO:0000313" key="2">
    <source>
        <dbReference type="Proteomes" id="UP000186601"/>
    </source>
</evidence>